<dbReference type="EMBL" id="MHHY01000008">
    <property type="protein sequence ID" value="OGY40435.1"/>
    <property type="molecule type" value="Genomic_DNA"/>
</dbReference>
<evidence type="ECO:0008006" key="4">
    <source>
        <dbReference type="Google" id="ProtNLM"/>
    </source>
</evidence>
<evidence type="ECO:0000256" key="1">
    <source>
        <dbReference type="SAM" id="Phobius"/>
    </source>
</evidence>
<sequence>MSVIRKIYLYLFSAIGLIVVIIGSVQLVDLGLKTFVFKKADVYLEYPRPIIVPDGKIEAINEIPKEELEKFNREQQESQRQRTLANALAMIVVGLPLYLYHWKTLKSDQEK</sequence>
<dbReference type="STRING" id="1797529.A2570_01835"/>
<comment type="caution">
    <text evidence="2">The sequence shown here is derived from an EMBL/GenBank/DDBJ whole genome shotgun (WGS) entry which is preliminary data.</text>
</comment>
<name>A0A1G1XJW5_9BACT</name>
<protein>
    <recommendedName>
        <fullName evidence="4">DUF5671 domain-containing protein</fullName>
    </recommendedName>
</protein>
<feature type="transmembrane region" description="Helical" evidence="1">
    <location>
        <begin position="83"/>
        <end position="102"/>
    </location>
</feature>
<dbReference type="AlphaFoldDB" id="A0A1G1XJW5"/>
<gene>
    <name evidence="2" type="ORF">A2570_01835</name>
</gene>
<proteinExistence type="predicted"/>
<dbReference type="Proteomes" id="UP000178570">
    <property type="component" value="Unassembled WGS sequence"/>
</dbReference>
<keyword evidence="1" id="KW-0472">Membrane</keyword>
<feature type="transmembrane region" description="Helical" evidence="1">
    <location>
        <begin position="7"/>
        <end position="28"/>
    </location>
</feature>
<accession>A0A1G1XJW5</accession>
<organism evidence="2 3">
    <name type="scientific">Candidatus Brennerbacteria bacterium RIFOXYD1_FULL_41_16</name>
    <dbReference type="NCBI Taxonomy" id="1797529"/>
    <lineage>
        <taxon>Bacteria</taxon>
        <taxon>Candidatus Brenneribacteriota</taxon>
    </lineage>
</organism>
<evidence type="ECO:0000313" key="3">
    <source>
        <dbReference type="Proteomes" id="UP000178570"/>
    </source>
</evidence>
<keyword evidence="1" id="KW-0812">Transmembrane</keyword>
<evidence type="ECO:0000313" key="2">
    <source>
        <dbReference type="EMBL" id="OGY40435.1"/>
    </source>
</evidence>
<reference evidence="2 3" key="1">
    <citation type="journal article" date="2016" name="Nat. Commun.">
        <title>Thousands of microbial genomes shed light on interconnected biogeochemical processes in an aquifer system.</title>
        <authorList>
            <person name="Anantharaman K."/>
            <person name="Brown C.T."/>
            <person name="Hug L.A."/>
            <person name="Sharon I."/>
            <person name="Castelle C.J."/>
            <person name="Probst A.J."/>
            <person name="Thomas B.C."/>
            <person name="Singh A."/>
            <person name="Wilkins M.J."/>
            <person name="Karaoz U."/>
            <person name="Brodie E.L."/>
            <person name="Williams K.H."/>
            <person name="Hubbard S.S."/>
            <person name="Banfield J.F."/>
        </authorList>
    </citation>
    <scope>NUCLEOTIDE SEQUENCE [LARGE SCALE GENOMIC DNA]</scope>
</reference>
<keyword evidence="1" id="KW-1133">Transmembrane helix</keyword>